<dbReference type="Gene3D" id="3.40.50.360">
    <property type="match status" value="1"/>
</dbReference>
<dbReference type="PANTHER" id="PTHR30543">
    <property type="entry name" value="CHROMATE REDUCTASE"/>
    <property type="match status" value="1"/>
</dbReference>
<dbReference type="SUPFAM" id="SSF52218">
    <property type="entry name" value="Flavoproteins"/>
    <property type="match status" value="1"/>
</dbReference>
<proteinExistence type="inferred from homology"/>
<dbReference type="InterPro" id="IPR005025">
    <property type="entry name" value="FMN_Rdtase-like_dom"/>
</dbReference>
<name>A0A0F5HP25_BACTR</name>
<comment type="similarity">
    <text evidence="1">Belongs to the azoreductase type 2 family.</text>
</comment>
<evidence type="ECO:0000259" key="2">
    <source>
        <dbReference type="Pfam" id="PF03358"/>
    </source>
</evidence>
<feature type="domain" description="NADPH-dependent FMN reductase-like" evidence="2">
    <location>
        <begin position="4"/>
        <end position="115"/>
    </location>
</feature>
<dbReference type="GO" id="GO:0016491">
    <property type="term" value="F:oxidoreductase activity"/>
    <property type="evidence" value="ECO:0007669"/>
    <property type="project" value="InterPro"/>
</dbReference>
<dbReference type="Proteomes" id="UP000031563">
    <property type="component" value="Unassembled WGS sequence"/>
</dbReference>
<organism evidence="3 4">
    <name type="scientific">Bacillus thermotolerans</name>
    <name type="common">Quasibacillus thermotolerans</name>
    <dbReference type="NCBI Taxonomy" id="1221996"/>
    <lineage>
        <taxon>Bacteria</taxon>
        <taxon>Bacillati</taxon>
        <taxon>Bacillota</taxon>
        <taxon>Bacilli</taxon>
        <taxon>Bacillales</taxon>
        <taxon>Bacillaceae</taxon>
        <taxon>Bacillus</taxon>
    </lineage>
</organism>
<dbReference type="EMBL" id="JWIR02000076">
    <property type="protein sequence ID" value="KKB35046.1"/>
    <property type="molecule type" value="Genomic_DNA"/>
</dbReference>
<keyword evidence="4" id="KW-1185">Reference proteome</keyword>
<dbReference type="PANTHER" id="PTHR30543:SF21">
    <property type="entry name" value="NAD(P)H-DEPENDENT FMN REDUCTASE LOT6"/>
    <property type="match status" value="1"/>
</dbReference>
<dbReference type="GO" id="GO:0005829">
    <property type="term" value="C:cytosol"/>
    <property type="evidence" value="ECO:0007669"/>
    <property type="project" value="TreeGrafter"/>
</dbReference>
<dbReference type="GO" id="GO:0010181">
    <property type="term" value="F:FMN binding"/>
    <property type="evidence" value="ECO:0007669"/>
    <property type="project" value="TreeGrafter"/>
</dbReference>
<evidence type="ECO:0000256" key="1">
    <source>
        <dbReference type="ARBA" id="ARBA00009428"/>
    </source>
</evidence>
<gene>
    <name evidence="3" type="ORF">QY95_03617</name>
</gene>
<evidence type="ECO:0000313" key="3">
    <source>
        <dbReference type="EMBL" id="KKB35046.1"/>
    </source>
</evidence>
<protein>
    <submittedName>
        <fullName evidence="3">NADPH-dependent FMN reductase</fullName>
    </submittedName>
</protein>
<sequence length="157" mass="17449">MNDKAETDTIALNRYILPLFDGKGSTKQNEKVQHFIERCTEADAFIICTPEYHNGISGALKNALDFLNKVHFHQKPVGILCASGSESTGLNALNQLRLVCRGLSGSVLTSQVVVSPDKINDDKQIDHEGVLANIENLIQELIPFAEFLKERRHGEYV</sequence>
<evidence type="ECO:0000313" key="4">
    <source>
        <dbReference type="Proteomes" id="UP000031563"/>
    </source>
</evidence>
<dbReference type="Pfam" id="PF03358">
    <property type="entry name" value="FMN_red"/>
    <property type="match status" value="1"/>
</dbReference>
<accession>A0A0F5HP25</accession>
<dbReference type="InterPro" id="IPR029039">
    <property type="entry name" value="Flavoprotein-like_sf"/>
</dbReference>
<reference evidence="3" key="1">
    <citation type="submission" date="2015-02" db="EMBL/GenBank/DDBJ databases">
        <title>Genome Assembly of Bacillaceae bacterium MTCC 8252.</title>
        <authorList>
            <person name="Verma A."/>
            <person name="Khatri I."/>
            <person name="Mual P."/>
            <person name="Subramanian S."/>
            <person name="Krishnamurthi S."/>
        </authorList>
    </citation>
    <scope>NUCLEOTIDE SEQUENCE [LARGE SCALE GENOMIC DNA]</scope>
    <source>
        <strain evidence="3">MTCC 8252</strain>
    </source>
</reference>
<dbReference type="STRING" id="1221996.QY95_03617"/>
<comment type="caution">
    <text evidence="3">The sequence shown here is derived from an EMBL/GenBank/DDBJ whole genome shotgun (WGS) entry which is preliminary data.</text>
</comment>
<dbReference type="InterPro" id="IPR050712">
    <property type="entry name" value="NAD(P)H-dep_reductase"/>
</dbReference>
<dbReference type="AlphaFoldDB" id="A0A0F5HP25"/>